<organism evidence="2 3">
    <name type="scientific">Rotaria magnacalcarata</name>
    <dbReference type="NCBI Taxonomy" id="392030"/>
    <lineage>
        <taxon>Eukaryota</taxon>
        <taxon>Metazoa</taxon>
        <taxon>Spiralia</taxon>
        <taxon>Gnathifera</taxon>
        <taxon>Rotifera</taxon>
        <taxon>Eurotatoria</taxon>
        <taxon>Bdelloidea</taxon>
        <taxon>Philodinida</taxon>
        <taxon>Philodinidae</taxon>
        <taxon>Rotaria</taxon>
    </lineage>
</organism>
<dbReference type="Proteomes" id="UP000663887">
    <property type="component" value="Unassembled WGS sequence"/>
</dbReference>
<evidence type="ECO:0008006" key="4">
    <source>
        <dbReference type="Google" id="ProtNLM"/>
    </source>
</evidence>
<dbReference type="AlphaFoldDB" id="A0A816NML5"/>
<dbReference type="InterPro" id="IPR035969">
    <property type="entry name" value="Rab-GAP_TBC_sf"/>
</dbReference>
<protein>
    <recommendedName>
        <fullName evidence="4">Transposase</fullName>
    </recommendedName>
</protein>
<evidence type="ECO:0000256" key="1">
    <source>
        <dbReference type="SAM" id="MobiDB-lite"/>
    </source>
</evidence>
<proteinExistence type="predicted"/>
<dbReference type="EMBL" id="CAJNRG010001694">
    <property type="protein sequence ID" value="CAF2037235.1"/>
    <property type="molecule type" value="Genomic_DNA"/>
</dbReference>
<feature type="region of interest" description="Disordered" evidence="1">
    <location>
        <begin position="1"/>
        <end position="20"/>
    </location>
</feature>
<dbReference type="Gene3D" id="1.10.10.750">
    <property type="entry name" value="Ypt/Rab-GAP domain of gyp1p, domain 1"/>
    <property type="match status" value="1"/>
</dbReference>
<accession>A0A816NML5</accession>
<sequence>MSSNTQPTLWKTEHTVPGRPVFGAQHPPLSSKLSNKKPVAMNTIISKKIDQEKFHEYAINTDDAWEIDDRIMTLKMLDNDSNNGHDNDYPTQLLSISKQTVDEVASRVIQEHKSKSQSNKLTLDASAVRRPALAPHTSSTTCPGIGRRIGDYPNIKPLVPIRYTNNDDHNNNNNNNNNHSNSSLAKIIKTNSRPNLIAKLDIDIQKENKFKPIFEQTNIDLNELRKASWNGIPKQYRAQAWKLLCGYLPPKVERREDTLTRKRDEYWSYVSQYYHTRTESEHQDTFRQVKQRFTYKRRRSARQLAKSVRVSEATMRRVIQDDPHLHAYHVTIQPNIQDDHKQRRKSFAYWVRKSLRKKDHGLILFTDEKYFGMDGIYNRQNDRVYASSPQEVDGHGGIHRLSKFPKRIMVWLGACKEGLTAPIIFKPGDTLTHKNYIDIVLPHALAEGQRLLGEDFIYQQDNATPHTHKDSLT</sequence>
<evidence type="ECO:0000313" key="3">
    <source>
        <dbReference type="Proteomes" id="UP000663887"/>
    </source>
</evidence>
<reference evidence="2" key="1">
    <citation type="submission" date="2021-02" db="EMBL/GenBank/DDBJ databases">
        <authorList>
            <person name="Nowell W R."/>
        </authorList>
    </citation>
    <scope>NUCLEOTIDE SEQUENCE</scope>
</reference>
<gene>
    <name evidence="2" type="ORF">XDN619_LOCUS6075</name>
</gene>
<dbReference type="Gene3D" id="3.30.420.10">
    <property type="entry name" value="Ribonuclease H-like superfamily/Ribonuclease H"/>
    <property type="match status" value="1"/>
</dbReference>
<dbReference type="PANTHER" id="PTHR46068:SF1">
    <property type="entry name" value="TRANSPOSASE IS30-LIKE HTH DOMAIN-CONTAINING PROTEIN"/>
    <property type="match status" value="1"/>
</dbReference>
<dbReference type="PANTHER" id="PTHR46068">
    <property type="entry name" value="PROTEIN CBG27172"/>
    <property type="match status" value="1"/>
</dbReference>
<dbReference type="GO" id="GO:0003676">
    <property type="term" value="F:nucleic acid binding"/>
    <property type="evidence" value="ECO:0007669"/>
    <property type="project" value="InterPro"/>
</dbReference>
<evidence type="ECO:0000313" key="2">
    <source>
        <dbReference type="EMBL" id="CAF2037235.1"/>
    </source>
</evidence>
<dbReference type="FunFam" id="1.10.10.750:FF:000009">
    <property type="entry name" value="TBC1 domain family member 22A"/>
    <property type="match status" value="1"/>
</dbReference>
<comment type="caution">
    <text evidence="2">The sequence shown here is derived from an EMBL/GenBank/DDBJ whole genome shotgun (WGS) entry which is preliminary data.</text>
</comment>
<dbReference type="SUPFAM" id="SSF47923">
    <property type="entry name" value="Ypt/Rab-GAP domain of gyp1p"/>
    <property type="match status" value="1"/>
</dbReference>
<dbReference type="InterPro" id="IPR036397">
    <property type="entry name" value="RNaseH_sf"/>
</dbReference>
<name>A0A816NML5_9BILA</name>